<accession>A0A6B9XXH7</accession>
<gene>
    <name evidence="2" type="primary">orf06972</name>
    <name evidence="2" type="ORF">Q903MT_gene6918</name>
</gene>
<reference evidence="2" key="1">
    <citation type="submission" date="2019-03" db="EMBL/GenBank/DDBJ databases">
        <title>Largest Complete Mitochondrial Genome of a Gymnosperm, Sitka Spruce (Picea sitchensis), Indicates Complex Physical Structure.</title>
        <authorList>
            <person name="Jackman S.D."/>
            <person name="Coombe L."/>
            <person name="Warren R."/>
            <person name="Kirk H."/>
            <person name="Trinh E."/>
            <person name="McLeod T."/>
            <person name="Pleasance S."/>
            <person name="Pandoh P."/>
            <person name="Zhao Y."/>
            <person name="Coope R."/>
            <person name="Bousquet J."/>
            <person name="Bohlmann J.C."/>
            <person name="Jones S.J.M."/>
            <person name="Birol I."/>
        </authorList>
    </citation>
    <scope>NUCLEOTIDE SEQUENCE</scope>
    <source>
        <strain evidence="2">Q903</strain>
    </source>
</reference>
<evidence type="ECO:0000256" key="1">
    <source>
        <dbReference type="SAM" id="Phobius"/>
    </source>
</evidence>
<keyword evidence="1" id="KW-0472">Membrane</keyword>
<name>A0A6B9XXH7_PICSI</name>
<keyword evidence="2" id="KW-0496">Mitochondrion</keyword>
<dbReference type="EMBL" id="MK697706">
    <property type="protein sequence ID" value="QHR92870.1"/>
    <property type="molecule type" value="Genomic_DNA"/>
</dbReference>
<evidence type="ECO:0000313" key="2">
    <source>
        <dbReference type="EMBL" id="QHR92870.1"/>
    </source>
</evidence>
<organism evidence="2">
    <name type="scientific">Picea sitchensis</name>
    <name type="common">Sitka spruce</name>
    <name type="synonym">Pinus sitchensis</name>
    <dbReference type="NCBI Taxonomy" id="3332"/>
    <lineage>
        <taxon>Eukaryota</taxon>
        <taxon>Viridiplantae</taxon>
        <taxon>Streptophyta</taxon>
        <taxon>Embryophyta</taxon>
        <taxon>Tracheophyta</taxon>
        <taxon>Spermatophyta</taxon>
        <taxon>Pinopsida</taxon>
        <taxon>Pinidae</taxon>
        <taxon>Conifers I</taxon>
        <taxon>Pinales</taxon>
        <taxon>Pinaceae</taxon>
        <taxon>Picea</taxon>
    </lineage>
</organism>
<sequence length="80" mass="9692">MWSFFVLLTENHFKNKGRWIDSGWVELENQSLLFAFPLGLESLCHIYIYNTNLLFFLCRFFFLSLCDREDMRRCDRAALE</sequence>
<dbReference type="AlphaFoldDB" id="A0A6B9XXH7"/>
<feature type="transmembrane region" description="Helical" evidence="1">
    <location>
        <begin position="46"/>
        <end position="66"/>
    </location>
</feature>
<keyword evidence="1" id="KW-1133">Transmembrane helix</keyword>
<geneLocation type="mitochondrion" evidence="2"/>
<keyword evidence="1" id="KW-0812">Transmembrane</keyword>
<protein>
    <submittedName>
        <fullName evidence="2">Uncharacterized protein</fullName>
    </submittedName>
</protein>
<proteinExistence type="predicted"/>